<evidence type="ECO:0000256" key="3">
    <source>
        <dbReference type="ARBA" id="ARBA00022729"/>
    </source>
</evidence>
<evidence type="ECO:0000259" key="5">
    <source>
        <dbReference type="Pfam" id="PF13229"/>
    </source>
</evidence>
<dbReference type="OrthoDB" id="346074at2157"/>
<evidence type="ECO:0000313" key="6">
    <source>
        <dbReference type="EMBL" id="MWG36318.1"/>
    </source>
</evidence>
<evidence type="ECO:0000313" key="7">
    <source>
        <dbReference type="Proteomes" id="UP000451471"/>
    </source>
</evidence>
<proteinExistence type="predicted"/>
<sequence>MTTYYVSTDGSDGNSGSKSDPFATVDEAVGRVGAGDTISLRGGVHRPSGTVKLYGANGSAGDRITLTGHPGERAVVDFGGQSGGGWNSYDDGAIRVGSSYWTIKDLAVQNSPYGGIVLENSGAHHNRLENVDVSYCFLPGILGLEGANDNVVVDSASHDNFNPDGTGGDSDGVQFAGTRNNVVRNTVSYNNADDGFDLWESVGCRIEGCVAYDNGKRGGDGNGYKLGGGESGDNTVLRSVAYENTAVGFNNNEANRQVRVYNCTSYNNGDVGYAAWDGGSGTTHVYRNCISYDDGGQADTDGSDTTEANTWDLDIGNPEFVSTDRGADDFLRLTADSPCVGAGVAVGPVDSDGSPDLGAYPFDGEESGGSSGSTVRYHDGDDWREGTLRYHDGSGFRQVDVRQL</sequence>
<evidence type="ECO:0000256" key="4">
    <source>
        <dbReference type="SAM" id="MobiDB-lite"/>
    </source>
</evidence>
<feature type="compositionally biased region" description="Basic and acidic residues" evidence="4">
    <location>
        <begin position="376"/>
        <end position="389"/>
    </location>
</feature>
<dbReference type="EMBL" id="WSZK01000034">
    <property type="protein sequence ID" value="MWG36318.1"/>
    <property type="molecule type" value="Genomic_DNA"/>
</dbReference>
<dbReference type="InterPro" id="IPR039448">
    <property type="entry name" value="Beta_helix"/>
</dbReference>
<evidence type="ECO:0000256" key="2">
    <source>
        <dbReference type="ARBA" id="ARBA00022525"/>
    </source>
</evidence>
<dbReference type="Gene3D" id="2.160.20.10">
    <property type="entry name" value="Single-stranded right-handed beta-helix, Pectin lyase-like"/>
    <property type="match status" value="1"/>
</dbReference>
<dbReference type="InterPro" id="IPR012334">
    <property type="entry name" value="Pectin_lyas_fold"/>
</dbReference>
<comment type="caution">
    <text evidence="6">The sequence shown here is derived from an EMBL/GenBank/DDBJ whole genome shotgun (WGS) entry which is preliminary data.</text>
</comment>
<keyword evidence="7" id="KW-1185">Reference proteome</keyword>
<comment type="subcellular location">
    <subcellularLocation>
        <location evidence="1">Secreted</location>
    </subcellularLocation>
</comment>
<dbReference type="PANTHER" id="PTHR40088:SF2">
    <property type="entry name" value="SECRETED SUGAR HYDROLASE"/>
    <property type="match status" value="1"/>
</dbReference>
<keyword evidence="3" id="KW-0732">Signal</keyword>
<dbReference type="GO" id="GO:0005576">
    <property type="term" value="C:extracellular region"/>
    <property type="evidence" value="ECO:0007669"/>
    <property type="project" value="UniProtKB-SubCell"/>
</dbReference>
<dbReference type="RefSeq" id="WP_158205979.1">
    <property type="nucleotide sequence ID" value="NZ_WSZK01000034.1"/>
</dbReference>
<feature type="region of interest" description="Disordered" evidence="4">
    <location>
        <begin position="1"/>
        <end position="22"/>
    </location>
</feature>
<protein>
    <recommendedName>
        <fullName evidence="5">Right handed beta helix domain-containing protein</fullName>
    </recommendedName>
</protein>
<feature type="domain" description="Right handed beta helix" evidence="5">
    <location>
        <begin position="97"/>
        <end position="285"/>
    </location>
</feature>
<dbReference type="SUPFAM" id="SSF51126">
    <property type="entry name" value="Pectin lyase-like"/>
    <property type="match status" value="1"/>
</dbReference>
<reference evidence="6 7" key="1">
    <citation type="submission" date="2019-12" db="EMBL/GenBank/DDBJ databases">
        <title>Halocatena pleomorpha gen. nov. sp. nov., an extremely halophilic archaeon of family Halobacteriaceae isolated from saltpan soil.</title>
        <authorList>
            <person name="Pal Y."/>
            <person name="Verma A."/>
            <person name="Krishnamurthi S."/>
            <person name="Kumar P."/>
        </authorList>
    </citation>
    <scope>NUCLEOTIDE SEQUENCE [LARGE SCALE GENOMIC DNA]</scope>
    <source>
        <strain evidence="6 7">JCM 16495</strain>
    </source>
</reference>
<dbReference type="InterPro" id="IPR011050">
    <property type="entry name" value="Pectin_lyase_fold/virulence"/>
</dbReference>
<dbReference type="GO" id="GO:0016837">
    <property type="term" value="F:carbon-oxygen lyase activity, acting on polysaccharides"/>
    <property type="evidence" value="ECO:0007669"/>
    <property type="project" value="TreeGrafter"/>
</dbReference>
<accession>A0A6B0GX31</accession>
<dbReference type="Pfam" id="PF13229">
    <property type="entry name" value="Beta_helix"/>
    <property type="match status" value="1"/>
</dbReference>
<name>A0A6B0GX31_9EURY</name>
<dbReference type="InterPro" id="IPR006626">
    <property type="entry name" value="PbH1"/>
</dbReference>
<keyword evidence="2" id="KW-0964">Secreted</keyword>
<dbReference type="SMART" id="SM00710">
    <property type="entry name" value="PbH1"/>
    <property type="match status" value="5"/>
</dbReference>
<dbReference type="AlphaFoldDB" id="A0A6B0GX31"/>
<dbReference type="InterPro" id="IPR052052">
    <property type="entry name" value="Polysaccharide_Lyase_9"/>
</dbReference>
<evidence type="ECO:0000256" key="1">
    <source>
        <dbReference type="ARBA" id="ARBA00004613"/>
    </source>
</evidence>
<gene>
    <name evidence="6" type="ORF">GQS65_17825</name>
</gene>
<dbReference type="Proteomes" id="UP000451471">
    <property type="component" value="Unassembled WGS sequence"/>
</dbReference>
<organism evidence="6 7">
    <name type="scientific">Halomarina oriensis</name>
    <dbReference type="NCBI Taxonomy" id="671145"/>
    <lineage>
        <taxon>Archaea</taxon>
        <taxon>Methanobacteriati</taxon>
        <taxon>Methanobacteriota</taxon>
        <taxon>Stenosarchaea group</taxon>
        <taxon>Halobacteria</taxon>
        <taxon>Halobacteriales</taxon>
        <taxon>Natronomonadaceae</taxon>
        <taxon>Halomarina</taxon>
    </lineage>
</organism>
<feature type="compositionally biased region" description="Low complexity" evidence="4">
    <location>
        <begin position="7"/>
        <end position="20"/>
    </location>
</feature>
<dbReference type="PANTHER" id="PTHR40088">
    <property type="entry name" value="PECTATE LYASE (EUROFUNG)"/>
    <property type="match status" value="1"/>
</dbReference>
<feature type="region of interest" description="Disordered" evidence="4">
    <location>
        <begin position="346"/>
        <end position="389"/>
    </location>
</feature>